<protein>
    <submittedName>
        <fullName evidence="1">PIN domain-containing protein</fullName>
    </submittedName>
</protein>
<dbReference type="SUPFAM" id="SSF88723">
    <property type="entry name" value="PIN domain-like"/>
    <property type="match status" value="1"/>
</dbReference>
<evidence type="ECO:0000313" key="2">
    <source>
        <dbReference type="Proteomes" id="UP000663720"/>
    </source>
</evidence>
<proteinExistence type="predicted"/>
<dbReference type="AlphaFoldDB" id="A0A975BCU5"/>
<dbReference type="Proteomes" id="UP000663720">
    <property type="component" value="Chromosome"/>
</dbReference>
<evidence type="ECO:0000313" key="1">
    <source>
        <dbReference type="EMBL" id="QTA82938.1"/>
    </source>
</evidence>
<accession>A0A975BCU5</accession>
<dbReference type="EMBL" id="CP061799">
    <property type="protein sequence ID" value="QTA82938.1"/>
    <property type="molecule type" value="Genomic_DNA"/>
</dbReference>
<sequence length="44" mass="5123">MGARFLIDTNILIYVFTQVLSEQMSEKISRIFQDSFIISAINIR</sequence>
<name>A0A975BCU5_9BACT</name>
<reference evidence="1" key="1">
    <citation type="journal article" date="2021" name="Microb. Physiol.">
        <title>Proteogenomic Insights into the Physiology of Marine, Sulfate-Reducing, Filamentous Desulfonema limicola and Desulfonema magnum.</title>
        <authorList>
            <person name="Schnaars V."/>
            <person name="Wohlbrand L."/>
            <person name="Scheve S."/>
            <person name="Hinrichs C."/>
            <person name="Reinhardt R."/>
            <person name="Rabus R."/>
        </authorList>
    </citation>
    <scope>NUCLEOTIDE SEQUENCE</scope>
    <source>
        <strain evidence="1">5ac10</strain>
    </source>
</reference>
<organism evidence="1 2">
    <name type="scientific">Desulfonema limicola</name>
    <dbReference type="NCBI Taxonomy" id="45656"/>
    <lineage>
        <taxon>Bacteria</taxon>
        <taxon>Pseudomonadati</taxon>
        <taxon>Thermodesulfobacteriota</taxon>
        <taxon>Desulfobacteria</taxon>
        <taxon>Desulfobacterales</taxon>
        <taxon>Desulfococcaceae</taxon>
        <taxon>Desulfonema</taxon>
    </lineage>
</organism>
<dbReference type="InterPro" id="IPR029060">
    <property type="entry name" value="PIN-like_dom_sf"/>
</dbReference>
<keyword evidence="2" id="KW-1185">Reference proteome</keyword>
<gene>
    <name evidence="1" type="ORF">dnl_53250</name>
</gene>
<dbReference type="KEGG" id="dli:dnl_53250"/>